<comment type="caution">
    <text evidence="1">The sequence shown here is derived from an EMBL/GenBank/DDBJ whole genome shotgun (WGS) entry which is preliminary data.</text>
</comment>
<sequence length="112" mass="12581">MYFSGIIDRYLTGMGFFLLLHSIAVTVAIPFPSQYKELSIIETAIASCTRAALLDFYSFPPSNAIILAMRRYFFPRSLRSKSFFPSNSVPYTSSGHFELGMQSKQSDEVGMV</sequence>
<reference evidence="1 2" key="1">
    <citation type="journal article" date="2018" name="New Phytol.">
        <title>Phylogenomics of Endogonaceae and evolution of mycorrhizas within Mucoromycota.</title>
        <authorList>
            <person name="Chang Y."/>
            <person name="Desiro A."/>
            <person name="Na H."/>
            <person name="Sandor L."/>
            <person name="Lipzen A."/>
            <person name="Clum A."/>
            <person name="Barry K."/>
            <person name="Grigoriev I.V."/>
            <person name="Martin F.M."/>
            <person name="Stajich J.E."/>
            <person name="Smith M.E."/>
            <person name="Bonito G."/>
            <person name="Spatafora J.W."/>
        </authorList>
    </citation>
    <scope>NUCLEOTIDE SEQUENCE [LARGE SCALE GENOMIC DNA]</scope>
    <source>
        <strain evidence="1 2">AD002</strain>
    </source>
</reference>
<evidence type="ECO:0000313" key="1">
    <source>
        <dbReference type="EMBL" id="RUS33273.1"/>
    </source>
</evidence>
<protein>
    <submittedName>
        <fullName evidence="1">Uncharacterized protein</fullName>
    </submittedName>
</protein>
<keyword evidence="2" id="KW-1185">Reference proteome</keyword>
<name>A0A433QU01_9FUNG</name>
<accession>A0A433QU01</accession>
<dbReference type="EMBL" id="RBNJ01001319">
    <property type="protein sequence ID" value="RUS33273.1"/>
    <property type="molecule type" value="Genomic_DNA"/>
</dbReference>
<organism evidence="1 2">
    <name type="scientific">Jimgerdemannia flammicorona</name>
    <dbReference type="NCBI Taxonomy" id="994334"/>
    <lineage>
        <taxon>Eukaryota</taxon>
        <taxon>Fungi</taxon>
        <taxon>Fungi incertae sedis</taxon>
        <taxon>Mucoromycota</taxon>
        <taxon>Mucoromycotina</taxon>
        <taxon>Endogonomycetes</taxon>
        <taxon>Endogonales</taxon>
        <taxon>Endogonaceae</taxon>
        <taxon>Jimgerdemannia</taxon>
    </lineage>
</organism>
<gene>
    <name evidence="1" type="ORF">BC938DRAFT_472278</name>
</gene>
<dbReference type="Proteomes" id="UP000274822">
    <property type="component" value="Unassembled WGS sequence"/>
</dbReference>
<evidence type="ECO:0000313" key="2">
    <source>
        <dbReference type="Proteomes" id="UP000274822"/>
    </source>
</evidence>
<dbReference type="AlphaFoldDB" id="A0A433QU01"/>
<proteinExistence type="predicted"/>